<accession>A0A495BJL7</accession>
<gene>
    <name evidence="1" type="ORF">C8E02_1012</name>
</gene>
<proteinExistence type="predicted"/>
<organism evidence="1 2">
    <name type="scientific">Vogesella indigofera</name>
    <name type="common">Pseudomonas indigofera</name>
    <dbReference type="NCBI Taxonomy" id="45465"/>
    <lineage>
        <taxon>Bacteria</taxon>
        <taxon>Pseudomonadati</taxon>
        <taxon>Pseudomonadota</taxon>
        <taxon>Betaproteobacteria</taxon>
        <taxon>Neisseriales</taxon>
        <taxon>Chromobacteriaceae</taxon>
        <taxon>Vogesella</taxon>
    </lineage>
</organism>
<dbReference type="AlphaFoldDB" id="A0A495BJL7"/>
<dbReference type="EMBL" id="RBID01000011">
    <property type="protein sequence ID" value="RKQ61245.1"/>
    <property type="molecule type" value="Genomic_DNA"/>
</dbReference>
<evidence type="ECO:0000313" key="1">
    <source>
        <dbReference type="EMBL" id="RKQ61245.1"/>
    </source>
</evidence>
<dbReference type="Proteomes" id="UP000279384">
    <property type="component" value="Unassembled WGS sequence"/>
</dbReference>
<protein>
    <submittedName>
        <fullName evidence="1">Uncharacterized protein</fullName>
    </submittedName>
</protein>
<sequence length="165" mass="17733">MPQIIYRWLALLALAGTLLAFGWIKGASHEQAKVDAANLSATARAAIVRQRRAETTVQVLTKYVDRVRTVHVAGETIIKEVPVYVPSDSPALPGGFRVHHDAAALGELPDPALGELPDPARVADAAAVPAQDVAATVAANYLTCHENAEQLTALQEWVREQSQVR</sequence>
<name>A0A495BJL7_VOGIN</name>
<evidence type="ECO:0000313" key="2">
    <source>
        <dbReference type="Proteomes" id="UP000279384"/>
    </source>
</evidence>
<dbReference type="RefSeq" id="WP_120809876.1">
    <property type="nucleotide sequence ID" value="NZ_RBID01000011.1"/>
</dbReference>
<reference evidence="1 2" key="1">
    <citation type="submission" date="2018-10" db="EMBL/GenBank/DDBJ databases">
        <title>Genomic Encyclopedia of Type Strains, Phase IV (KMG-IV): sequencing the most valuable type-strain genomes for metagenomic binning, comparative biology and taxonomic classification.</title>
        <authorList>
            <person name="Goeker M."/>
        </authorList>
    </citation>
    <scope>NUCLEOTIDE SEQUENCE [LARGE SCALE GENOMIC DNA]</scope>
    <source>
        <strain evidence="1 2">DSM 3303</strain>
    </source>
</reference>
<comment type="caution">
    <text evidence="1">The sequence shown here is derived from an EMBL/GenBank/DDBJ whole genome shotgun (WGS) entry which is preliminary data.</text>
</comment>